<dbReference type="InterPro" id="IPR003807">
    <property type="entry name" value="DUF202"/>
</dbReference>
<reference evidence="8 9" key="1">
    <citation type="submission" date="2018-08" db="EMBL/GenBank/DDBJ databases">
        <title>Lysinibacillus sp. YLB-03 draft genome sequence.</title>
        <authorList>
            <person name="Yu L."/>
        </authorList>
    </citation>
    <scope>NUCLEOTIDE SEQUENCE [LARGE SCALE GENOMIC DNA]</scope>
    <source>
        <strain evidence="8 9">YLB-03</strain>
    </source>
</reference>
<dbReference type="PANTHER" id="PTHR34187:SF2">
    <property type="entry name" value="DUF202 DOMAIN-CONTAINING PROTEIN"/>
    <property type="match status" value="1"/>
</dbReference>
<proteinExistence type="predicted"/>
<gene>
    <name evidence="8" type="ORF">D1B33_14910</name>
</gene>
<dbReference type="PANTHER" id="PTHR34187">
    <property type="entry name" value="FGR18P"/>
    <property type="match status" value="1"/>
</dbReference>
<evidence type="ECO:0000256" key="4">
    <source>
        <dbReference type="ARBA" id="ARBA00022989"/>
    </source>
</evidence>
<evidence type="ECO:0000313" key="9">
    <source>
        <dbReference type="Proteomes" id="UP000265692"/>
    </source>
</evidence>
<protein>
    <submittedName>
        <fullName evidence="8">DUF202 domain-containing protein</fullName>
    </submittedName>
</protein>
<dbReference type="InterPro" id="IPR052053">
    <property type="entry name" value="IM_YidH-like"/>
</dbReference>
<dbReference type="GO" id="GO:0005886">
    <property type="term" value="C:plasma membrane"/>
    <property type="evidence" value="ECO:0007669"/>
    <property type="project" value="UniProtKB-SubCell"/>
</dbReference>
<dbReference type="Pfam" id="PF02656">
    <property type="entry name" value="DUF202"/>
    <property type="match status" value="1"/>
</dbReference>
<comment type="subcellular location">
    <subcellularLocation>
        <location evidence="1">Cell membrane</location>
        <topology evidence="1">Multi-pass membrane protein</topology>
    </subcellularLocation>
</comment>
<evidence type="ECO:0000256" key="1">
    <source>
        <dbReference type="ARBA" id="ARBA00004651"/>
    </source>
</evidence>
<evidence type="ECO:0000259" key="7">
    <source>
        <dbReference type="Pfam" id="PF02656"/>
    </source>
</evidence>
<dbReference type="EMBL" id="QWEI01000009">
    <property type="protein sequence ID" value="RHW34113.1"/>
    <property type="molecule type" value="Genomic_DNA"/>
</dbReference>
<keyword evidence="9" id="KW-1185">Reference proteome</keyword>
<evidence type="ECO:0000256" key="3">
    <source>
        <dbReference type="ARBA" id="ARBA00022692"/>
    </source>
</evidence>
<evidence type="ECO:0000256" key="6">
    <source>
        <dbReference type="SAM" id="Phobius"/>
    </source>
</evidence>
<feature type="domain" description="DUF202" evidence="7">
    <location>
        <begin position="15"/>
        <end position="86"/>
    </location>
</feature>
<dbReference type="AlphaFoldDB" id="A0A396SCE3"/>
<feature type="transmembrane region" description="Helical" evidence="6">
    <location>
        <begin position="57"/>
        <end position="81"/>
    </location>
</feature>
<evidence type="ECO:0000256" key="5">
    <source>
        <dbReference type="ARBA" id="ARBA00023136"/>
    </source>
</evidence>
<keyword evidence="3 6" id="KW-0812">Transmembrane</keyword>
<keyword evidence="5 6" id="KW-0472">Membrane</keyword>
<dbReference type="OrthoDB" id="582337at2"/>
<feature type="transmembrane region" description="Helical" evidence="6">
    <location>
        <begin position="102"/>
        <end position="123"/>
    </location>
</feature>
<evidence type="ECO:0000313" key="8">
    <source>
        <dbReference type="EMBL" id="RHW34113.1"/>
    </source>
</evidence>
<name>A0A396SCE3_9BACL</name>
<sequence length="126" mass="14340">MDKKSLDNQLKYAQQHLANERTYLAWIRTAISIVGIGFLATSLHFTIGNIRNSYIDILSIILGVFSCILGITVILITTGTYKRKRKEILEEKFVPSNSDISLLSLLMVIFILLILSYFFLILWGRG</sequence>
<keyword evidence="4 6" id="KW-1133">Transmembrane helix</keyword>
<keyword evidence="2" id="KW-1003">Cell membrane</keyword>
<organism evidence="8 9">
    <name type="scientific">Ureibacillus yapensis</name>
    <dbReference type="NCBI Taxonomy" id="2304605"/>
    <lineage>
        <taxon>Bacteria</taxon>
        <taxon>Bacillati</taxon>
        <taxon>Bacillota</taxon>
        <taxon>Bacilli</taxon>
        <taxon>Bacillales</taxon>
        <taxon>Caryophanaceae</taxon>
        <taxon>Ureibacillus</taxon>
    </lineage>
</organism>
<evidence type="ECO:0000256" key="2">
    <source>
        <dbReference type="ARBA" id="ARBA00022475"/>
    </source>
</evidence>
<comment type="caution">
    <text evidence="8">The sequence shown here is derived from an EMBL/GenBank/DDBJ whole genome shotgun (WGS) entry which is preliminary data.</text>
</comment>
<dbReference type="Proteomes" id="UP000265692">
    <property type="component" value="Unassembled WGS sequence"/>
</dbReference>
<accession>A0A396SCE3</accession>
<feature type="transmembrane region" description="Helical" evidence="6">
    <location>
        <begin position="21"/>
        <end position="45"/>
    </location>
</feature>